<evidence type="ECO:0000256" key="2">
    <source>
        <dbReference type="ARBA" id="ARBA00022475"/>
    </source>
</evidence>
<keyword evidence="2" id="KW-1003">Cell membrane</keyword>
<protein>
    <recommendedName>
        <fullName evidence="12">ABC transporter permease</fullName>
    </recommendedName>
</protein>
<feature type="transmembrane region" description="Helical" evidence="7">
    <location>
        <begin position="273"/>
        <end position="295"/>
    </location>
</feature>
<organism evidence="10 11">
    <name type="scientific">Pedobacter lusitanus</name>
    <dbReference type="NCBI Taxonomy" id="1503925"/>
    <lineage>
        <taxon>Bacteria</taxon>
        <taxon>Pseudomonadati</taxon>
        <taxon>Bacteroidota</taxon>
        <taxon>Sphingobacteriia</taxon>
        <taxon>Sphingobacteriales</taxon>
        <taxon>Sphingobacteriaceae</taxon>
        <taxon>Pedobacter</taxon>
    </lineage>
</organism>
<evidence type="ECO:0000256" key="6">
    <source>
        <dbReference type="ARBA" id="ARBA00038076"/>
    </source>
</evidence>
<accession>A0A0D0GC80</accession>
<keyword evidence="11" id="KW-1185">Reference proteome</keyword>
<dbReference type="PANTHER" id="PTHR30572:SF4">
    <property type="entry name" value="ABC TRANSPORTER PERMEASE YTRF"/>
    <property type="match status" value="1"/>
</dbReference>
<evidence type="ECO:0000256" key="7">
    <source>
        <dbReference type="SAM" id="Phobius"/>
    </source>
</evidence>
<dbReference type="InterPro" id="IPR025857">
    <property type="entry name" value="MacB_PCD"/>
</dbReference>
<dbReference type="AlphaFoldDB" id="A0A0D0GC80"/>
<evidence type="ECO:0000256" key="4">
    <source>
        <dbReference type="ARBA" id="ARBA00022989"/>
    </source>
</evidence>
<dbReference type="PANTHER" id="PTHR30572">
    <property type="entry name" value="MEMBRANE COMPONENT OF TRANSPORTER-RELATED"/>
    <property type="match status" value="1"/>
</dbReference>
<evidence type="ECO:0008006" key="12">
    <source>
        <dbReference type="Google" id="ProtNLM"/>
    </source>
</evidence>
<dbReference type="Proteomes" id="UP000032049">
    <property type="component" value="Unassembled WGS sequence"/>
</dbReference>
<proteinExistence type="inferred from homology"/>
<comment type="subcellular location">
    <subcellularLocation>
        <location evidence="1">Cell membrane</location>
        <topology evidence="1">Multi-pass membrane protein</topology>
    </subcellularLocation>
</comment>
<feature type="domain" description="ABC3 transporter permease C-terminal" evidence="8">
    <location>
        <begin position="274"/>
        <end position="385"/>
    </location>
</feature>
<evidence type="ECO:0000259" key="9">
    <source>
        <dbReference type="Pfam" id="PF12704"/>
    </source>
</evidence>
<reference evidence="10 11" key="1">
    <citation type="submission" date="2015-01" db="EMBL/GenBank/DDBJ databases">
        <title>Draft genome sequence of Pedobacter sp. NL19 isolated from sludge of an effluent treatment pond in an abandoned uranium mine.</title>
        <authorList>
            <person name="Santos T."/>
            <person name="Caetano T."/>
            <person name="Covas C."/>
            <person name="Cruz A."/>
            <person name="Mendo S."/>
        </authorList>
    </citation>
    <scope>NUCLEOTIDE SEQUENCE [LARGE SCALE GENOMIC DNA]</scope>
    <source>
        <strain evidence="10 11">NL19</strain>
    </source>
</reference>
<keyword evidence="5 7" id="KW-0472">Membrane</keyword>
<evidence type="ECO:0000256" key="3">
    <source>
        <dbReference type="ARBA" id="ARBA00022692"/>
    </source>
</evidence>
<dbReference type="GO" id="GO:0022857">
    <property type="term" value="F:transmembrane transporter activity"/>
    <property type="evidence" value="ECO:0007669"/>
    <property type="project" value="TreeGrafter"/>
</dbReference>
<dbReference type="InterPro" id="IPR050250">
    <property type="entry name" value="Macrolide_Exporter_MacB"/>
</dbReference>
<evidence type="ECO:0000313" key="10">
    <source>
        <dbReference type="EMBL" id="KIO74902.1"/>
    </source>
</evidence>
<feature type="transmembrane region" description="Helical" evidence="7">
    <location>
        <begin position="353"/>
        <end position="375"/>
    </location>
</feature>
<feature type="transmembrane region" description="Helical" evidence="7">
    <location>
        <begin position="315"/>
        <end position="341"/>
    </location>
</feature>
<feature type="transmembrane region" description="Helical" evidence="7">
    <location>
        <begin position="17"/>
        <end position="39"/>
    </location>
</feature>
<dbReference type="InterPro" id="IPR003838">
    <property type="entry name" value="ABC3_permease_C"/>
</dbReference>
<keyword evidence="4 7" id="KW-1133">Transmembrane helix</keyword>
<name>A0A0D0GC80_9SPHI</name>
<feature type="domain" description="MacB-like periplasmic core" evidence="9">
    <location>
        <begin position="17"/>
        <end position="226"/>
    </location>
</feature>
<dbReference type="Pfam" id="PF02687">
    <property type="entry name" value="FtsX"/>
    <property type="match status" value="1"/>
</dbReference>
<evidence type="ECO:0000313" key="11">
    <source>
        <dbReference type="Proteomes" id="UP000032049"/>
    </source>
</evidence>
<comment type="similarity">
    <text evidence="6">Belongs to the ABC-4 integral membrane protein family.</text>
</comment>
<keyword evidence="3 7" id="KW-0812">Transmembrane</keyword>
<dbReference type="STRING" id="1503925.TH53_23765"/>
<dbReference type="EMBL" id="JXRA01000127">
    <property type="protein sequence ID" value="KIO74902.1"/>
    <property type="molecule type" value="Genomic_DNA"/>
</dbReference>
<evidence type="ECO:0000256" key="5">
    <source>
        <dbReference type="ARBA" id="ARBA00023136"/>
    </source>
</evidence>
<dbReference type="GO" id="GO:0005886">
    <property type="term" value="C:plasma membrane"/>
    <property type="evidence" value="ECO:0007669"/>
    <property type="project" value="UniProtKB-SubCell"/>
</dbReference>
<dbReference type="Pfam" id="PF12704">
    <property type="entry name" value="MacB_PCD"/>
    <property type="match status" value="1"/>
</dbReference>
<evidence type="ECO:0000259" key="8">
    <source>
        <dbReference type="Pfam" id="PF02687"/>
    </source>
</evidence>
<comment type="caution">
    <text evidence="10">The sequence shown here is derived from an EMBL/GenBank/DDBJ whole genome shotgun (WGS) entry which is preliminary data.</text>
</comment>
<sequence>MISHLFKLMWKRKKSNFLIILEIFLSCFILFLLIAFIGYRYNNYSEPLGFSYDNIISLEISPEESSADSLKGVVNKVVARLKSMPEIQDVTLSKNAIPFKYGSTHEVELTVGPVSEKVFQWDADDKFKDVMGLNILEGRWFKTQDNGLRAKSIVVNKAFQEKFFANGSAIDQKIEINKEPYVVVGLVDFYRKNLNDEIKPGFFLRYNAEDTTSTTGDILIRSKSGDVFALEEKLSRELNSVINPNEWKVNISSLSAYKEADLNENFSTVALNFIVYGFLIINIAMGLFGVLWNNINLRKSELGLRRAIGATSMQIYKQILGEVFVLTTFGVIPAFVLMIQFPLLNFLGFTPNVYITAIAVAIPIIYVFTTFCALYPSSQAAKIQPANALHEE</sequence>
<evidence type="ECO:0000256" key="1">
    <source>
        <dbReference type="ARBA" id="ARBA00004651"/>
    </source>
</evidence>
<gene>
    <name evidence="10" type="ORF">TH53_23765</name>
</gene>